<dbReference type="InterPro" id="IPR032940">
    <property type="entry name" value="CAMSAP"/>
</dbReference>
<dbReference type="OrthoDB" id="2125658at2759"/>
<dbReference type="PROSITE" id="PS51508">
    <property type="entry name" value="CKK"/>
    <property type="match status" value="1"/>
</dbReference>
<accession>A0A507CW70</accession>
<dbReference type="PANTHER" id="PTHR21595:SF0">
    <property type="entry name" value="PATRONIN"/>
    <property type="match status" value="1"/>
</dbReference>
<dbReference type="GO" id="GO:0005516">
    <property type="term" value="F:calmodulin binding"/>
    <property type="evidence" value="ECO:0007669"/>
    <property type="project" value="InterPro"/>
</dbReference>
<dbReference type="Pfam" id="PF08683">
    <property type="entry name" value="CAMSAP_CKK"/>
    <property type="match status" value="1"/>
</dbReference>
<organism evidence="4 5">
    <name type="scientific">Synchytrium endobioticum</name>
    <dbReference type="NCBI Taxonomy" id="286115"/>
    <lineage>
        <taxon>Eukaryota</taxon>
        <taxon>Fungi</taxon>
        <taxon>Fungi incertae sedis</taxon>
        <taxon>Chytridiomycota</taxon>
        <taxon>Chytridiomycota incertae sedis</taxon>
        <taxon>Chytridiomycetes</taxon>
        <taxon>Synchytriales</taxon>
        <taxon>Synchytriaceae</taxon>
        <taxon>Synchytrium</taxon>
    </lineage>
</organism>
<dbReference type="Proteomes" id="UP000320475">
    <property type="component" value="Unassembled WGS sequence"/>
</dbReference>
<evidence type="ECO:0000259" key="2">
    <source>
        <dbReference type="PROSITE" id="PS51508"/>
    </source>
</evidence>
<dbReference type="PANTHER" id="PTHR21595">
    <property type="entry name" value="PATRONIN"/>
    <property type="match status" value="1"/>
</dbReference>
<feature type="compositionally biased region" description="Low complexity" evidence="1">
    <location>
        <begin position="488"/>
        <end position="504"/>
    </location>
</feature>
<dbReference type="GO" id="GO:0036449">
    <property type="term" value="C:microtubule minus-end"/>
    <property type="evidence" value="ECO:0007669"/>
    <property type="project" value="TreeGrafter"/>
</dbReference>
<evidence type="ECO:0000313" key="5">
    <source>
        <dbReference type="Proteomes" id="UP000317494"/>
    </source>
</evidence>
<feature type="region of interest" description="Disordered" evidence="1">
    <location>
        <begin position="952"/>
        <end position="975"/>
    </location>
</feature>
<dbReference type="InterPro" id="IPR014797">
    <property type="entry name" value="CKK_CAMSAP"/>
</dbReference>
<feature type="region of interest" description="Disordered" evidence="1">
    <location>
        <begin position="473"/>
        <end position="520"/>
    </location>
</feature>
<sequence>MDTRPSHHAWLIDVLGLKSLSSHELTDPFTLLQALSLAFPSATDLSWYTSDEAFNCDDLEARTVDALRSGLHLVGINVRDNLWRRLVDKDALAGDELLDMIWSSTKAPIVTYEIIASGRQLPSTIDAKVTENAANTIAPTSPAAVTDPDADDKEDFQPTEPAFIPAAKWLLGVIKSQSCLSAKCKSEISQLQSYLPQDCKTVPFKILKVLCSGIAYQLACDIFINSKRMDATIVTILLEQEFNECFFLDTLMSHGYLNVPKRLSQNIKEMVVDVSPFYESIHAKILEALMTASWRDLKVGAMVAELQHFQTFDPTCMYPYDVPDALHIWSHQIITQLIHRITNSTITKISTLSTLLESTDLLLLTQDGRAVAAVLSYYYEEECDIGGIHIDSSLSDSHIVANWEKIKEWSERVNAALPPWSGENMATCEGNRSEAFRGLVTMYFAGLYRNLVLNENVRNDGCSIATSTRSNVAEQVKPPATPRNVMPSTATSISTINNSTKNTAPSAAKPRNKNKPAESIVTKTTVFEPSTPSVHQNSSKLHVPTTPIPQPIYQQQSTSMDSLSSTRRVKLRDRGRAIQSGPQFYQQVCTLPPIHISQPTSSIPAPVINELSTVSLPPIAGAAEPSSDKSLNDWSKQSSLNDVVAVRLAQDVVPISVDLPMVGERFSDKAAMKQSHLEEKAVEEEDIHIEPKMSSTVLEDKQMSNLLPKPDSIEAKTKDSSVYIETETAEADLSASAEFNQDSVLLVEDNDESQENDQIIVHQSVAHLLADDNEEAHFDRPADFKGDDGWRTADEVMDGNLSNGDYYDIPSGLASPGGSPLQPHIASFSLSETLAAQNDTNVVHDGGGQSRRKGGVTFEVNLLDERDGPSPAPSVSSRWPQTPATAIATHVSDLDGSAKPVKFKAQRSKTLELQHLRKEDQERYLAEQRRLKEEEERRRLEERFLKRKSTGSVDEACAMKGRNPEARESQASTKQQSNRQLIRNALVHLCLAGSVNEKAKEQVLEDLDCHPGTHFIILFPPPESRSFRGLYTYDPTLDIVYRISAVNKAGTGPDRLLPSDISAYYKYDSGAKEFKKLEGCKGFGRSVSAVALGRDFVGVGKKAGRR</sequence>
<dbReference type="GO" id="GO:0051011">
    <property type="term" value="F:microtubule minus-end binding"/>
    <property type="evidence" value="ECO:0007669"/>
    <property type="project" value="TreeGrafter"/>
</dbReference>
<dbReference type="VEuPathDB" id="FungiDB:SeMB42_g04742"/>
<dbReference type="GO" id="GO:0007026">
    <property type="term" value="P:negative regulation of microtubule depolymerization"/>
    <property type="evidence" value="ECO:0007669"/>
    <property type="project" value="TreeGrafter"/>
</dbReference>
<dbReference type="EMBL" id="QEAN01000201">
    <property type="protein sequence ID" value="TPX43375.1"/>
    <property type="molecule type" value="Genomic_DNA"/>
</dbReference>
<evidence type="ECO:0000313" key="4">
    <source>
        <dbReference type="EMBL" id="TPX43375.1"/>
    </source>
</evidence>
<dbReference type="Proteomes" id="UP000317494">
    <property type="component" value="Unassembled WGS sequence"/>
</dbReference>
<dbReference type="InterPro" id="IPR038209">
    <property type="entry name" value="CKK_dom_sf"/>
</dbReference>
<dbReference type="Gene3D" id="3.10.20.360">
    <property type="entry name" value="CKK domain"/>
    <property type="match status" value="1"/>
</dbReference>
<keyword evidence="5" id="KW-1185">Reference proteome</keyword>
<dbReference type="STRING" id="286115.A0A507CW70"/>
<comment type="caution">
    <text evidence="4">The sequence shown here is derived from an EMBL/GenBank/DDBJ whole genome shotgun (WGS) entry which is preliminary data.</text>
</comment>
<dbReference type="AlphaFoldDB" id="A0A507CW70"/>
<dbReference type="EMBL" id="QEAM01000236">
    <property type="protein sequence ID" value="TPX43175.1"/>
    <property type="molecule type" value="Genomic_DNA"/>
</dbReference>
<protein>
    <recommendedName>
        <fullName evidence="2">CKK domain-containing protein</fullName>
    </recommendedName>
</protein>
<evidence type="ECO:0000313" key="6">
    <source>
        <dbReference type="Proteomes" id="UP000320475"/>
    </source>
</evidence>
<dbReference type="SUPFAM" id="SSF50346">
    <property type="entry name" value="PRC-barrel domain"/>
    <property type="match status" value="1"/>
</dbReference>
<name>A0A507CW70_9FUNG</name>
<evidence type="ECO:0000256" key="1">
    <source>
        <dbReference type="SAM" id="MobiDB-lite"/>
    </source>
</evidence>
<reference evidence="5 6" key="1">
    <citation type="journal article" date="2019" name="Sci. Rep.">
        <title>Comparative genomics of chytrid fungi reveal insights into the obligate biotrophic and pathogenic lifestyle of Synchytrium endobioticum.</title>
        <authorList>
            <person name="van de Vossenberg B.T.L.H."/>
            <person name="Warris S."/>
            <person name="Nguyen H.D.T."/>
            <person name="van Gent-Pelzer M.P.E."/>
            <person name="Joly D.L."/>
            <person name="van de Geest H.C."/>
            <person name="Bonants P.J.M."/>
            <person name="Smith D.S."/>
            <person name="Levesque C.A."/>
            <person name="van der Lee T.A.J."/>
        </authorList>
    </citation>
    <scope>NUCLEOTIDE SEQUENCE [LARGE SCALE GENOMIC DNA]</scope>
    <source>
        <strain evidence="3 6">LEV6574</strain>
        <strain evidence="4 5">MB42</strain>
    </source>
</reference>
<gene>
    <name evidence="3" type="ORF">SeLEV6574_g05212</name>
    <name evidence="4" type="ORF">SeMB42_g04742</name>
</gene>
<dbReference type="SMART" id="SM01051">
    <property type="entry name" value="CAMSAP_CKK"/>
    <property type="match status" value="1"/>
</dbReference>
<dbReference type="InterPro" id="IPR011033">
    <property type="entry name" value="PRC_barrel-like_sf"/>
</dbReference>
<feature type="region of interest" description="Disordered" evidence="1">
    <location>
        <begin position="138"/>
        <end position="157"/>
    </location>
</feature>
<evidence type="ECO:0000313" key="3">
    <source>
        <dbReference type="EMBL" id="TPX43175.1"/>
    </source>
</evidence>
<dbReference type="GO" id="GO:0031122">
    <property type="term" value="P:cytoplasmic microtubule organization"/>
    <property type="evidence" value="ECO:0007669"/>
    <property type="project" value="TreeGrafter"/>
</dbReference>
<feature type="domain" description="CKK" evidence="2">
    <location>
        <begin position="966"/>
        <end position="1106"/>
    </location>
</feature>
<proteinExistence type="predicted"/>